<keyword evidence="1" id="KW-0472">Membrane</keyword>
<name>A0A177WCD0_BATDL</name>
<dbReference type="VEuPathDB" id="FungiDB:BDEG_21106"/>
<reference evidence="2 3" key="1">
    <citation type="submission" date="2006-10" db="EMBL/GenBank/DDBJ databases">
        <title>The Genome Sequence of Batrachochytrium dendrobatidis JEL423.</title>
        <authorList>
            <consortium name="The Broad Institute Genome Sequencing Platform"/>
            <person name="Birren B."/>
            <person name="Lander E."/>
            <person name="Galagan J."/>
            <person name="Cuomo C."/>
            <person name="Devon K."/>
            <person name="Jaffe D."/>
            <person name="Butler J."/>
            <person name="Alvarez P."/>
            <person name="Gnerre S."/>
            <person name="Grabherr M."/>
            <person name="Kleber M."/>
            <person name="Mauceli E."/>
            <person name="Brockman W."/>
            <person name="Young S."/>
            <person name="LaButti K."/>
            <person name="Sykes S."/>
            <person name="DeCaprio D."/>
            <person name="Crawford M."/>
            <person name="Koehrsen M."/>
            <person name="Engels R."/>
            <person name="Montgomery P."/>
            <person name="Pearson M."/>
            <person name="Howarth C."/>
            <person name="Larson L."/>
            <person name="White J."/>
            <person name="O'Leary S."/>
            <person name="Kodira C."/>
            <person name="Zeng Q."/>
            <person name="Yandava C."/>
            <person name="Alvarado L."/>
            <person name="Longcore J."/>
            <person name="James T."/>
        </authorList>
    </citation>
    <scope>NUCLEOTIDE SEQUENCE [LARGE SCALE GENOMIC DNA]</scope>
    <source>
        <strain evidence="2 3">JEL423</strain>
    </source>
</reference>
<feature type="transmembrane region" description="Helical" evidence="1">
    <location>
        <begin position="200"/>
        <end position="220"/>
    </location>
</feature>
<protein>
    <recommendedName>
        <fullName evidence="4">Transmembrane protein</fullName>
    </recommendedName>
</protein>
<sequence>MAFKAGREVDTIENSVDCRDVFELVSLDRTAQSMSLTIPASSRVSFPMETEHSPLRPASVTAWSVTNRGFISHAFERQLSLGAAPAAEGTCHDAIHTLLEPTPATNALNVTSVAMASYLDPLQPIESSIPSVLQHPKLDAARTAPSSPLLNRSCSQLQIQKSYPHYDSRVDPLQYTLNKMGLATARHIDYASNSIQETLLLAKVLGCTTVLLGVLAMMYLLVSGNAALTHNFINYSGLWLSVIVLILTFVAMVMLHWRNLGLIIRQYRQAQPTTMISDSTVAVMPMNAESESSSTMLNAFPFLRRRTSTVSGALPDPRLLVAGHVDYGMLRDQLQQRMNRTEQVLIRLPGCDEMLDRLSSQCRSSRVSKNDVHSESTMAVSDLSLLVVGERTL</sequence>
<gene>
    <name evidence="2" type="ORF">BDEG_21106</name>
</gene>
<evidence type="ECO:0000256" key="1">
    <source>
        <dbReference type="SAM" id="Phobius"/>
    </source>
</evidence>
<dbReference type="AlphaFoldDB" id="A0A177WCD0"/>
<proteinExistence type="predicted"/>
<evidence type="ECO:0000313" key="2">
    <source>
        <dbReference type="EMBL" id="OAJ37031.1"/>
    </source>
</evidence>
<keyword evidence="1" id="KW-0812">Transmembrane</keyword>
<dbReference type="Proteomes" id="UP000077115">
    <property type="component" value="Unassembled WGS sequence"/>
</dbReference>
<evidence type="ECO:0008006" key="4">
    <source>
        <dbReference type="Google" id="ProtNLM"/>
    </source>
</evidence>
<organism evidence="2 3">
    <name type="scientific">Batrachochytrium dendrobatidis (strain JEL423)</name>
    <dbReference type="NCBI Taxonomy" id="403673"/>
    <lineage>
        <taxon>Eukaryota</taxon>
        <taxon>Fungi</taxon>
        <taxon>Fungi incertae sedis</taxon>
        <taxon>Chytridiomycota</taxon>
        <taxon>Chytridiomycota incertae sedis</taxon>
        <taxon>Chytridiomycetes</taxon>
        <taxon>Rhizophydiales</taxon>
        <taxon>Rhizophydiales incertae sedis</taxon>
        <taxon>Batrachochytrium</taxon>
    </lineage>
</organism>
<feature type="transmembrane region" description="Helical" evidence="1">
    <location>
        <begin position="232"/>
        <end position="255"/>
    </location>
</feature>
<accession>A0A177WCD0</accession>
<keyword evidence="1" id="KW-1133">Transmembrane helix</keyword>
<dbReference type="EMBL" id="DS022300">
    <property type="protein sequence ID" value="OAJ37031.1"/>
    <property type="molecule type" value="Genomic_DNA"/>
</dbReference>
<reference evidence="2 3" key="2">
    <citation type="submission" date="2016-05" db="EMBL/GenBank/DDBJ databases">
        <title>Lineage-specific infection strategies underlie the spectrum of fungal disease in amphibians.</title>
        <authorList>
            <person name="Cuomo C.A."/>
            <person name="Farrer R.A."/>
            <person name="James T."/>
            <person name="Longcore J."/>
            <person name="Birren B."/>
        </authorList>
    </citation>
    <scope>NUCLEOTIDE SEQUENCE [LARGE SCALE GENOMIC DNA]</scope>
    <source>
        <strain evidence="2 3">JEL423</strain>
    </source>
</reference>
<evidence type="ECO:0000313" key="3">
    <source>
        <dbReference type="Proteomes" id="UP000077115"/>
    </source>
</evidence>
<dbReference type="OrthoDB" id="10642028at2759"/>